<dbReference type="AlphaFoldDB" id="A0A177AYL2"/>
<accession>A0A177AYL2</accession>
<proteinExistence type="inferred from homology"/>
<evidence type="ECO:0000313" key="5">
    <source>
        <dbReference type="EMBL" id="OAF67066.1"/>
    </source>
</evidence>
<dbReference type="InterPro" id="IPR019354">
    <property type="entry name" value="SMG8-like"/>
</dbReference>
<keyword evidence="6" id="KW-1185">Reference proteome</keyword>
<comment type="similarity">
    <text evidence="1 4">Belongs to the SMG8 family.</text>
</comment>
<comment type="function">
    <text evidence="4">Involved in nonsense-mediated decay (NMD) of mRNAs containing premature stop codons.</text>
</comment>
<evidence type="ECO:0000256" key="1">
    <source>
        <dbReference type="ARBA" id="ARBA00006443"/>
    </source>
</evidence>
<evidence type="ECO:0000256" key="3">
    <source>
        <dbReference type="ARBA" id="ARBA00029509"/>
    </source>
</evidence>
<dbReference type="OrthoDB" id="63589at2759"/>
<sequence>KLRIKELSKFYQELYERILLGIGNFYFNSNAIVASSILPSEEIKSILKKDLLSFAIKLYNKNAPKVYGEQCHNQVVYIFSFIVYISHVTILEIQLLEYKKLELEEIFDTLNEISKDLMDDEMITTIKIKCGKLWTNEKKLCLVSTIYGNICNLPHNCEVLPIDFDEHVKIKYSRSACNCGRFMEDRNEPYSFKSANYHFYDKLNKICCHNLKEHDIFYKDCYFSPGKFENDSLDESDEIKLDFSLKKLPEKCFSFVDDEIDIHQPAFLLECNRLQKWNFNNEDYCFIGFEYECKKGHRFMQPISSSVNNENKTPEMPLFIKCIFPKIKNCQYAQLIRIFIHSNVKLHINPKIQIKSIIYSPQYINLKEILDIEISDGLWVLRFPYAYPDELKKTACLPLKNKLKSETIDISEKMFLMSDLINI</sequence>
<dbReference type="PANTHER" id="PTHR13091:SF0">
    <property type="entry name" value="NONSENSE-MEDIATED MRNA DECAY FACTOR SMG8"/>
    <property type="match status" value="1"/>
</dbReference>
<evidence type="ECO:0000256" key="4">
    <source>
        <dbReference type="RuleBase" id="RU367133"/>
    </source>
</evidence>
<comment type="caution">
    <text evidence="5">The sequence shown here is derived from an EMBL/GenBank/DDBJ whole genome shotgun (WGS) entry which is preliminary data.</text>
</comment>
<evidence type="ECO:0000313" key="6">
    <source>
        <dbReference type="Proteomes" id="UP000078046"/>
    </source>
</evidence>
<name>A0A177AYL2_9BILA</name>
<organism evidence="5 6">
    <name type="scientific">Intoshia linei</name>
    <dbReference type="NCBI Taxonomy" id="1819745"/>
    <lineage>
        <taxon>Eukaryota</taxon>
        <taxon>Metazoa</taxon>
        <taxon>Spiralia</taxon>
        <taxon>Lophotrochozoa</taxon>
        <taxon>Mesozoa</taxon>
        <taxon>Orthonectida</taxon>
        <taxon>Rhopaluridae</taxon>
        <taxon>Intoshia</taxon>
    </lineage>
</organism>
<evidence type="ECO:0000256" key="2">
    <source>
        <dbReference type="ARBA" id="ARBA00023161"/>
    </source>
</evidence>
<dbReference type="Proteomes" id="UP000078046">
    <property type="component" value="Unassembled WGS sequence"/>
</dbReference>
<dbReference type="GO" id="GO:0000184">
    <property type="term" value="P:nuclear-transcribed mRNA catabolic process, nonsense-mediated decay"/>
    <property type="evidence" value="ECO:0007669"/>
    <property type="project" value="UniProtKB-UniRule"/>
</dbReference>
<keyword evidence="2 4" id="KW-0866">Nonsense-mediated mRNA decay</keyword>
<feature type="non-terminal residue" evidence="5">
    <location>
        <position position="1"/>
    </location>
</feature>
<dbReference type="PANTHER" id="PTHR13091">
    <property type="entry name" value="AMPLIFIED IN BREAST CANCER 2-RELATED"/>
    <property type="match status" value="1"/>
</dbReference>
<dbReference type="EMBL" id="LWCA01000753">
    <property type="protein sequence ID" value="OAF67066.1"/>
    <property type="molecule type" value="Genomic_DNA"/>
</dbReference>
<reference evidence="5 6" key="1">
    <citation type="submission" date="2016-04" db="EMBL/GenBank/DDBJ databases">
        <title>The genome of Intoshia linei affirms orthonectids as highly simplified spiralians.</title>
        <authorList>
            <person name="Mikhailov K.V."/>
            <person name="Slusarev G.S."/>
            <person name="Nikitin M.A."/>
            <person name="Logacheva M.D."/>
            <person name="Penin A."/>
            <person name="Aleoshin V."/>
            <person name="Panchin Y.V."/>
        </authorList>
    </citation>
    <scope>NUCLEOTIDE SEQUENCE [LARGE SCALE GENOMIC DNA]</scope>
    <source>
        <strain evidence="5">Intl2013</strain>
        <tissue evidence="5">Whole animal</tissue>
    </source>
</reference>
<dbReference type="Pfam" id="PF10220">
    <property type="entry name" value="Smg8_Smg9"/>
    <property type="match status" value="2"/>
</dbReference>
<gene>
    <name evidence="5" type="ORF">A3Q56_05208</name>
</gene>
<protein>
    <recommendedName>
        <fullName evidence="3 4">Nonsense-mediated mRNA decay factor SMG8</fullName>
    </recommendedName>
</protein>